<evidence type="ECO:0000259" key="2">
    <source>
        <dbReference type="Pfam" id="PF22559"/>
    </source>
</evidence>
<sequence length="465" mass="53745">MAFFRDPGEMFLGCLGTVEQRYLVNLIKNAAKNGYTRFVEPCAGTFAMSNLAIQNGYKPEQIETSDVSMMSSVMGYAITGKPLDELEIHAQGFSDEELLDPAVALYAQMYLRTSKTAGNEYFFNLLKDLRDRREEHIEHIRQSLENIKKEMYGMTYRPLDMWDHLDEVLDDPHTLVIANPPTYFSGYEKFYDTQGKMTWKEPEYKLFDPETGHVELFDRCMNANALVVCYQEKRTGEAVGEPIFARAGTRADLNSYITSNRGEEAAALAEGRKIKRPSESKLAPIACSMLPRDYEITEKSKVQIISIKAAEAQYYRQLWTHNFVGSSATFNRAVLIDGMVSGVFGISKMQATSLFIWYVMKVPHTTYRLGRLLYMLAQNHCFTETLLDDLEREKVTKVRTAMLTKYPENKEVRGIMKLVNRQKDKNNGFKLTYEAELTDRTEQETLEEWLRRERQWQKSRKQNMK</sequence>
<dbReference type="AlphaFoldDB" id="A0A395V392"/>
<protein>
    <submittedName>
        <fullName evidence="3">Uncharacterized protein</fullName>
    </submittedName>
</protein>
<reference evidence="3 4" key="1">
    <citation type="submission" date="2018-08" db="EMBL/GenBank/DDBJ databases">
        <title>A genome reference for cultivated species of the human gut microbiota.</title>
        <authorList>
            <person name="Zou Y."/>
            <person name="Xue W."/>
            <person name="Luo G."/>
        </authorList>
    </citation>
    <scope>NUCLEOTIDE SEQUENCE [LARGE SCALE GENOMIC DNA]</scope>
    <source>
        <strain evidence="3 4">AF25-15</strain>
    </source>
</reference>
<evidence type="ECO:0000259" key="1">
    <source>
        <dbReference type="Pfam" id="PF22555"/>
    </source>
</evidence>
<comment type="caution">
    <text evidence="3">The sequence shown here is derived from an EMBL/GenBank/DDBJ whole genome shotgun (WGS) entry which is preliminary data.</text>
</comment>
<dbReference type="EMBL" id="QRUJ01000001">
    <property type="protein sequence ID" value="RGR56823.1"/>
    <property type="molecule type" value="Genomic_DNA"/>
</dbReference>
<organism evidence="3 4">
    <name type="scientific">Agathobacter rectalis</name>
    <dbReference type="NCBI Taxonomy" id="39491"/>
    <lineage>
        <taxon>Bacteria</taxon>
        <taxon>Bacillati</taxon>
        <taxon>Bacillota</taxon>
        <taxon>Clostridia</taxon>
        <taxon>Lachnospirales</taxon>
        <taxon>Lachnospiraceae</taxon>
        <taxon>Agathobacter</taxon>
    </lineage>
</organism>
<dbReference type="Pfam" id="PF22559">
    <property type="entry name" value="GNAT-phage-like"/>
    <property type="match status" value="1"/>
</dbReference>
<feature type="domain" description="GNAT-like N-terminal" evidence="1">
    <location>
        <begin position="11"/>
        <end position="281"/>
    </location>
</feature>
<dbReference type="Pfam" id="PF22555">
    <property type="entry name" value="DAM-like-phage1"/>
    <property type="match status" value="1"/>
</dbReference>
<dbReference type="InterPro" id="IPR054341">
    <property type="entry name" value="GNAT-like_N"/>
</dbReference>
<evidence type="ECO:0000313" key="3">
    <source>
        <dbReference type="EMBL" id="RGR56823.1"/>
    </source>
</evidence>
<proteinExistence type="predicted"/>
<dbReference type="Proteomes" id="UP000266066">
    <property type="component" value="Unassembled WGS sequence"/>
</dbReference>
<evidence type="ECO:0000313" key="4">
    <source>
        <dbReference type="Proteomes" id="UP000266066"/>
    </source>
</evidence>
<gene>
    <name evidence="3" type="ORF">DWY38_00265</name>
</gene>
<dbReference type="InterPro" id="IPR054340">
    <property type="entry name" value="GNAT-like_C_phage-like"/>
</dbReference>
<dbReference type="RefSeq" id="WP_101872186.1">
    <property type="nucleotide sequence ID" value="NZ_QRUJ01000001.1"/>
</dbReference>
<accession>A0A395V392</accession>
<feature type="domain" description="GNAT-like C-terminal" evidence="2">
    <location>
        <begin position="300"/>
        <end position="453"/>
    </location>
</feature>
<name>A0A395V392_9FIRM</name>